<protein>
    <submittedName>
        <fullName evidence="2">Uncharacterized protein</fullName>
    </submittedName>
</protein>
<sequence length="211" mass="23814">MAKKPLDILKEGLAKLKDRVKARKKNLLARLQKKEKISDADEQWLDHDANLVDEEAIIDALEKASDYERGLTRLTPHQKGLVQTLKDLGNGILQRGNRMAIEELLNPVSERENIDNISAEEIFRSVQEMREAMEMMEVNGGDDGEDGVIEEKPTRKEALTAAATLGKYISDINEPFARKLEAILASFGRQTRLEATCSLEPSFITDYFIRS</sequence>
<keyword evidence="1" id="KW-0175">Coiled coil</keyword>
<dbReference type="AlphaFoldDB" id="A0A9P6AA55"/>
<feature type="coiled-coil region" evidence="1">
    <location>
        <begin position="6"/>
        <end position="37"/>
    </location>
</feature>
<evidence type="ECO:0000256" key="1">
    <source>
        <dbReference type="SAM" id="Coils"/>
    </source>
</evidence>
<name>A0A9P6AA55_PLEER</name>
<dbReference type="EMBL" id="MU154522">
    <property type="protein sequence ID" value="KAF9501872.1"/>
    <property type="molecule type" value="Genomic_DNA"/>
</dbReference>
<reference evidence="2" key="1">
    <citation type="submission" date="2020-11" db="EMBL/GenBank/DDBJ databases">
        <authorList>
            <consortium name="DOE Joint Genome Institute"/>
            <person name="Ahrendt S."/>
            <person name="Riley R."/>
            <person name="Andreopoulos W."/>
            <person name="Labutti K."/>
            <person name="Pangilinan J."/>
            <person name="Ruiz-Duenas F.J."/>
            <person name="Barrasa J.M."/>
            <person name="Sanchez-Garcia M."/>
            <person name="Camarero S."/>
            <person name="Miyauchi S."/>
            <person name="Serrano A."/>
            <person name="Linde D."/>
            <person name="Babiker R."/>
            <person name="Drula E."/>
            <person name="Ayuso-Fernandez I."/>
            <person name="Pacheco R."/>
            <person name="Padilla G."/>
            <person name="Ferreira P."/>
            <person name="Barriuso J."/>
            <person name="Kellner H."/>
            <person name="Castanera R."/>
            <person name="Alfaro M."/>
            <person name="Ramirez L."/>
            <person name="Pisabarro A.G."/>
            <person name="Kuo A."/>
            <person name="Tritt A."/>
            <person name="Lipzen A."/>
            <person name="He G."/>
            <person name="Yan M."/>
            <person name="Ng V."/>
            <person name="Cullen D."/>
            <person name="Martin F."/>
            <person name="Rosso M.-N."/>
            <person name="Henrissat B."/>
            <person name="Hibbett D."/>
            <person name="Martinez A.T."/>
            <person name="Grigoriev I.V."/>
        </authorList>
    </citation>
    <scope>NUCLEOTIDE SEQUENCE</scope>
    <source>
        <strain evidence="2">ATCC 90797</strain>
    </source>
</reference>
<evidence type="ECO:0000313" key="3">
    <source>
        <dbReference type="Proteomes" id="UP000807025"/>
    </source>
</evidence>
<gene>
    <name evidence="2" type="ORF">BDN71DRAFT_1438594</name>
</gene>
<dbReference type="Proteomes" id="UP000807025">
    <property type="component" value="Unassembled WGS sequence"/>
</dbReference>
<keyword evidence="3" id="KW-1185">Reference proteome</keyword>
<dbReference type="OrthoDB" id="2507562at2759"/>
<accession>A0A9P6AA55</accession>
<proteinExistence type="predicted"/>
<evidence type="ECO:0000313" key="2">
    <source>
        <dbReference type="EMBL" id="KAF9501872.1"/>
    </source>
</evidence>
<comment type="caution">
    <text evidence="2">The sequence shown here is derived from an EMBL/GenBank/DDBJ whole genome shotgun (WGS) entry which is preliminary data.</text>
</comment>
<organism evidence="2 3">
    <name type="scientific">Pleurotus eryngii</name>
    <name type="common">Boletus of the steppes</name>
    <dbReference type="NCBI Taxonomy" id="5323"/>
    <lineage>
        <taxon>Eukaryota</taxon>
        <taxon>Fungi</taxon>
        <taxon>Dikarya</taxon>
        <taxon>Basidiomycota</taxon>
        <taxon>Agaricomycotina</taxon>
        <taxon>Agaricomycetes</taxon>
        <taxon>Agaricomycetidae</taxon>
        <taxon>Agaricales</taxon>
        <taxon>Pleurotineae</taxon>
        <taxon>Pleurotaceae</taxon>
        <taxon>Pleurotus</taxon>
    </lineage>
</organism>